<keyword evidence="6" id="KW-1185">Reference proteome</keyword>
<keyword evidence="3" id="KW-0045">Antibiotic biosynthesis</keyword>
<evidence type="ECO:0000313" key="6">
    <source>
        <dbReference type="Proteomes" id="UP001370348"/>
    </source>
</evidence>
<dbReference type="PANTHER" id="PTHR10696:SF56">
    <property type="entry name" value="TAUD_TFDA-LIKE DOMAIN-CONTAINING PROTEIN"/>
    <property type="match status" value="1"/>
</dbReference>
<accession>A0ABZ2M706</accession>
<proteinExistence type="predicted"/>
<evidence type="ECO:0000256" key="1">
    <source>
        <dbReference type="ARBA" id="ARBA00001954"/>
    </source>
</evidence>
<dbReference type="RefSeq" id="WP_394827935.1">
    <property type="nucleotide sequence ID" value="NZ_CP089984.1"/>
</dbReference>
<dbReference type="GO" id="GO:0051213">
    <property type="term" value="F:dioxygenase activity"/>
    <property type="evidence" value="ECO:0007669"/>
    <property type="project" value="UniProtKB-KW"/>
</dbReference>
<dbReference type="Pfam" id="PF02668">
    <property type="entry name" value="TauD"/>
    <property type="match status" value="1"/>
</dbReference>
<organism evidence="5 6">
    <name type="scientific">Pendulispora albinea</name>
    <dbReference type="NCBI Taxonomy" id="2741071"/>
    <lineage>
        <taxon>Bacteria</taxon>
        <taxon>Pseudomonadati</taxon>
        <taxon>Myxococcota</taxon>
        <taxon>Myxococcia</taxon>
        <taxon>Myxococcales</taxon>
        <taxon>Sorangiineae</taxon>
        <taxon>Pendulisporaceae</taxon>
        <taxon>Pendulispora</taxon>
    </lineage>
</organism>
<dbReference type="PANTHER" id="PTHR10696">
    <property type="entry name" value="GAMMA-BUTYROBETAINE HYDROXYLASE-RELATED"/>
    <property type="match status" value="1"/>
</dbReference>
<dbReference type="InterPro" id="IPR003819">
    <property type="entry name" value="TauD/TfdA-like"/>
</dbReference>
<evidence type="ECO:0000313" key="5">
    <source>
        <dbReference type="EMBL" id="WXB18292.1"/>
    </source>
</evidence>
<keyword evidence="2" id="KW-0560">Oxidoreductase</keyword>
<gene>
    <name evidence="5" type="ORF">LZC94_13640</name>
</gene>
<feature type="domain" description="TauD/TfdA-like" evidence="4">
    <location>
        <begin position="26"/>
        <end position="327"/>
    </location>
</feature>
<dbReference type="Gene3D" id="3.60.130.10">
    <property type="entry name" value="Clavaminate synthase-like"/>
    <property type="match status" value="1"/>
</dbReference>
<evidence type="ECO:0000259" key="4">
    <source>
        <dbReference type="Pfam" id="PF02668"/>
    </source>
</evidence>
<protein>
    <submittedName>
        <fullName evidence="5">TauD/TfdA family dioxygenase</fullName>
    </submittedName>
</protein>
<dbReference type="Proteomes" id="UP001370348">
    <property type="component" value="Chromosome"/>
</dbReference>
<reference evidence="5 6" key="1">
    <citation type="submission" date="2021-12" db="EMBL/GenBank/DDBJ databases">
        <title>Discovery of the Pendulisporaceae a myxobacterial family with distinct sporulation behavior and unique specialized metabolism.</title>
        <authorList>
            <person name="Garcia R."/>
            <person name="Popoff A."/>
            <person name="Bader C.D."/>
            <person name="Loehr J."/>
            <person name="Walesch S."/>
            <person name="Walt C."/>
            <person name="Boldt J."/>
            <person name="Bunk B."/>
            <person name="Haeckl F.J.F.P.J."/>
            <person name="Gunesch A.P."/>
            <person name="Birkelbach J."/>
            <person name="Nuebel U."/>
            <person name="Pietschmann T."/>
            <person name="Bach T."/>
            <person name="Mueller R."/>
        </authorList>
    </citation>
    <scope>NUCLEOTIDE SEQUENCE [LARGE SCALE GENOMIC DNA]</scope>
    <source>
        <strain evidence="5 6">MSr11954</strain>
    </source>
</reference>
<evidence type="ECO:0000256" key="2">
    <source>
        <dbReference type="ARBA" id="ARBA00023002"/>
    </source>
</evidence>
<name>A0ABZ2M706_9BACT</name>
<evidence type="ECO:0000256" key="3">
    <source>
        <dbReference type="ARBA" id="ARBA00023194"/>
    </source>
</evidence>
<dbReference type="InterPro" id="IPR050411">
    <property type="entry name" value="AlphaKG_dependent_hydroxylases"/>
</dbReference>
<keyword evidence="5" id="KW-0223">Dioxygenase</keyword>
<dbReference type="EMBL" id="CP089984">
    <property type="protein sequence ID" value="WXB18292.1"/>
    <property type="molecule type" value="Genomic_DNA"/>
</dbReference>
<dbReference type="InterPro" id="IPR042098">
    <property type="entry name" value="TauD-like_sf"/>
</dbReference>
<sequence>MMITIRDARLPAIVQPRPNDGARHVDTLLAWCHSHQVDIERLIHRRGAILFRGFEIEGPEDFALVARATSRHALIEYVAGVARRKKVTDGIYTSTEYPPHVEMPCHNELSHTKNWTALIFFFCQTPPQNRGETPLVDGRDVVRRMKPETAALFREKGVMYVRYLHCGDGSGLLDNNIRVLDESGYPYSVSWQRTYGTTDKSVIERAAARAGADITWTKSDDLIWKERVPAIRRHPQTREECWFSHVVNFHPSRMPPRVRARLPEIEYPRNVLFGDGTPIHDTLVEEVRGLVEAGEVLFPWQRGDVLMIDNVLVGHGRRSFDGPRAILTAMAGSPEESR</sequence>
<dbReference type="SUPFAM" id="SSF51197">
    <property type="entry name" value="Clavaminate synthase-like"/>
    <property type="match status" value="1"/>
</dbReference>
<comment type="cofactor">
    <cofactor evidence="1">
        <name>Fe(2+)</name>
        <dbReference type="ChEBI" id="CHEBI:29033"/>
    </cofactor>
</comment>